<evidence type="ECO:0000313" key="3">
    <source>
        <dbReference type="Proteomes" id="UP000316476"/>
    </source>
</evidence>
<keyword evidence="1" id="KW-0812">Transmembrane</keyword>
<name>A0A5C6FFU2_9PLAN</name>
<keyword evidence="1" id="KW-1133">Transmembrane helix</keyword>
<gene>
    <name evidence="2" type="ORF">V7x_55420</name>
</gene>
<evidence type="ECO:0000256" key="1">
    <source>
        <dbReference type="SAM" id="Phobius"/>
    </source>
</evidence>
<evidence type="ECO:0000313" key="2">
    <source>
        <dbReference type="EMBL" id="TWU59632.1"/>
    </source>
</evidence>
<keyword evidence="1" id="KW-0472">Membrane</keyword>
<comment type="caution">
    <text evidence="2">The sequence shown here is derived from an EMBL/GenBank/DDBJ whole genome shotgun (WGS) entry which is preliminary data.</text>
</comment>
<accession>A0A5C6FFU2</accession>
<feature type="transmembrane region" description="Helical" evidence="1">
    <location>
        <begin position="6"/>
        <end position="29"/>
    </location>
</feature>
<dbReference type="Proteomes" id="UP000316476">
    <property type="component" value="Unassembled WGS sequence"/>
</dbReference>
<proteinExistence type="predicted"/>
<reference evidence="2 3" key="1">
    <citation type="submission" date="2019-02" db="EMBL/GenBank/DDBJ databases">
        <title>Deep-cultivation of Planctomycetes and their phenomic and genomic characterization uncovers novel biology.</title>
        <authorList>
            <person name="Wiegand S."/>
            <person name="Jogler M."/>
            <person name="Boedeker C."/>
            <person name="Pinto D."/>
            <person name="Vollmers J."/>
            <person name="Rivas-Marin E."/>
            <person name="Kohn T."/>
            <person name="Peeters S.H."/>
            <person name="Heuer A."/>
            <person name="Rast P."/>
            <person name="Oberbeckmann S."/>
            <person name="Bunk B."/>
            <person name="Jeske O."/>
            <person name="Meyerdierks A."/>
            <person name="Storesund J.E."/>
            <person name="Kallscheuer N."/>
            <person name="Luecker S."/>
            <person name="Lage O.M."/>
            <person name="Pohl T."/>
            <person name="Merkel B.J."/>
            <person name="Hornburger P."/>
            <person name="Mueller R.-W."/>
            <person name="Bruemmer F."/>
            <person name="Labrenz M."/>
            <person name="Spormann A.M."/>
            <person name="Op Den Camp H."/>
            <person name="Overmann J."/>
            <person name="Amann R."/>
            <person name="Jetten M.S.M."/>
            <person name="Mascher T."/>
            <person name="Medema M.H."/>
            <person name="Devos D.P."/>
            <person name="Kaster A.-K."/>
            <person name="Ovreas L."/>
            <person name="Rohde M."/>
            <person name="Galperin M.Y."/>
            <person name="Jogler C."/>
        </authorList>
    </citation>
    <scope>NUCLEOTIDE SEQUENCE [LARGE SCALE GENOMIC DNA]</scope>
    <source>
        <strain evidence="2 3">V7</strain>
    </source>
</reference>
<organism evidence="2 3">
    <name type="scientific">Crateriforma conspicua</name>
    <dbReference type="NCBI Taxonomy" id="2527996"/>
    <lineage>
        <taxon>Bacteria</taxon>
        <taxon>Pseudomonadati</taxon>
        <taxon>Planctomycetota</taxon>
        <taxon>Planctomycetia</taxon>
        <taxon>Planctomycetales</taxon>
        <taxon>Planctomycetaceae</taxon>
        <taxon>Crateriforma</taxon>
    </lineage>
</organism>
<protein>
    <submittedName>
        <fullName evidence="2">Uncharacterized protein</fullName>
    </submittedName>
</protein>
<dbReference type="AlphaFoldDB" id="A0A5C6FFU2"/>
<sequence length="58" mass="6109">MIEDLIQKLLAVTDPVTAAVLVVGLILAWNLKSIQLTSGGGLNLKAIFGLSNDEKTDS</sequence>
<dbReference type="RefSeq" id="WP_197138544.1">
    <property type="nucleotide sequence ID" value="NZ_SJPZ01000005.1"/>
</dbReference>
<dbReference type="EMBL" id="SJPZ01000005">
    <property type="protein sequence ID" value="TWU59632.1"/>
    <property type="molecule type" value="Genomic_DNA"/>
</dbReference>